<evidence type="ECO:0000313" key="10">
    <source>
        <dbReference type="Proteomes" id="UP001333710"/>
    </source>
</evidence>
<protein>
    <recommendedName>
        <fullName evidence="8">Methyl-accepting transducer domain-containing protein</fullName>
    </recommendedName>
</protein>
<dbReference type="PRINTS" id="PR00260">
    <property type="entry name" value="CHEMTRNSDUCR"/>
</dbReference>
<dbReference type="RefSeq" id="WP_338290594.1">
    <property type="nucleotide sequence ID" value="NZ_AP027272.1"/>
</dbReference>
<dbReference type="GO" id="GO:0006935">
    <property type="term" value="P:chemotaxis"/>
    <property type="evidence" value="ECO:0007669"/>
    <property type="project" value="InterPro"/>
</dbReference>
<feature type="coiled-coil region" evidence="5">
    <location>
        <begin position="326"/>
        <end position="353"/>
    </location>
</feature>
<evidence type="ECO:0000256" key="7">
    <source>
        <dbReference type="SAM" id="Phobius"/>
    </source>
</evidence>
<evidence type="ECO:0000256" key="1">
    <source>
        <dbReference type="ARBA" id="ARBA00004370"/>
    </source>
</evidence>
<proteinExistence type="inferred from homology"/>
<evidence type="ECO:0000256" key="2">
    <source>
        <dbReference type="ARBA" id="ARBA00023224"/>
    </source>
</evidence>
<dbReference type="Proteomes" id="UP001333710">
    <property type="component" value="Chromosome"/>
</dbReference>
<keyword evidence="2 4" id="KW-0807">Transducer</keyword>
<evidence type="ECO:0000256" key="6">
    <source>
        <dbReference type="SAM" id="MobiDB-lite"/>
    </source>
</evidence>
<dbReference type="SUPFAM" id="SSF58104">
    <property type="entry name" value="Methyl-accepting chemotaxis protein (MCP) signaling domain"/>
    <property type="match status" value="1"/>
</dbReference>
<evidence type="ECO:0000313" key="9">
    <source>
        <dbReference type="EMBL" id="BDX04759.1"/>
    </source>
</evidence>
<name>A0AA48KQU0_9ALTE</name>
<dbReference type="Gene3D" id="1.10.287.950">
    <property type="entry name" value="Methyl-accepting chemotaxis protein"/>
    <property type="match status" value="1"/>
</dbReference>
<feature type="transmembrane region" description="Helical" evidence="7">
    <location>
        <begin position="53"/>
        <end position="72"/>
    </location>
</feature>
<feature type="domain" description="Methyl-accepting transducer" evidence="8">
    <location>
        <begin position="248"/>
        <end position="484"/>
    </location>
</feature>
<sequence>MLKTLFISHDAGMNSALQAKFTEDFIAADKIILNIIFAYGFIVAFMTSWQHGYFKLGIIGGGLVAAISFMAYKTMAGTLLCRNIMATALVAMMAIAIQQANGLGEGHFLFFLNFTILIRYRDIVPLIVLVAITVLHHLTLTYCQSVGVELMGSPLIVFSWGEQSDLGLLAPLIYHVVIAVLGAIIATWYIYDLNTKFLEANGVILVLDKATEGNLSARVDKQVETSLTRNVNNFFSGLSAFMASIRDTAGQLSQLAIDEAESAERRLSQAKEQQSQVLAVSGSVSEMSESTQEIARTAEQTASSINETTDTSEKGRQLAQSFSQSIKTLAQNVNKASERIAELEQNSTQIQSIVGTIRDISEQTNLLALNAAIEAARAGEQGRGFAVVADEVRVLSQRTHNSTEEISKMVDAFRSSTNSAVETMSECAQLSESSVEDASVAATSFEDIAKNMREINQMAAQIATAAEQQTLVTGEINNNTTRITEVSESFYADAQQSAEEAESLRKLALNIENNLIQYRTE</sequence>
<feature type="compositionally biased region" description="Polar residues" evidence="6">
    <location>
        <begin position="289"/>
        <end position="309"/>
    </location>
</feature>
<keyword evidence="7" id="KW-0812">Transmembrane</keyword>
<dbReference type="CDD" id="cd11386">
    <property type="entry name" value="MCP_signal"/>
    <property type="match status" value="1"/>
</dbReference>
<feature type="coiled-coil region" evidence="5">
    <location>
        <begin position="494"/>
        <end position="521"/>
    </location>
</feature>
<dbReference type="EMBL" id="AP027272">
    <property type="protein sequence ID" value="BDX04759.1"/>
    <property type="molecule type" value="Genomic_DNA"/>
</dbReference>
<evidence type="ECO:0000256" key="5">
    <source>
        <dbReference type="SAM" id="Coils"/>
    </source>
</evidence>
<evidence type="ECO:0000256" key="4">
    <source>
        <dbReference type="PROSITE-ProRule" id="PRU00284"/>
    </source>
</evidence>
<dbReference type="GO" id="GO:0007165">
    <property type="term" value="P:signal transduction"/>
    <property type="evidence" value="ECO:0007669"/>
    <property type="project" value="UniProtKB-KW"/>
</dbReference>
<dbReference type="GO" id="GO:0016020">
    <property type="term" value="C:membrane"/>
    <property type="evidence" value="ECO:0007669"/>
    <property type="project" value="UniProtKB-SubCell"/>
</dbReference>
<feature type="region of interest" description="Disordered" evidence="6">
    <location>
        <begin position="289"/>
        <end position="318"/>
    </location>
</feature>
<dbReference type="PANTHER" id="PTHR32089:SF117">
    <property type="entry name" value="METHYL ACCEPTING SENSORY TRANSDUCER WITH CACHE_1 SMALL MOLECULE BINDING DOMAIN"/>
    <property type="match status" value="1"/>
</dbReference>
<feature type="coiled-coil region" evidence="5">
    <location>
        <begin position="253"/>
        <end position="280"/>
    </location>
</feature>
<accession>A0AA48KQU0</accession>
<dbReference type="PANTHER" id="PTHR32089">
    <property type="entry name" value="METHYL-ACCEPTING CHEMOTAXIS PROTEIN MCPB"/>
    <property type="match status" value="1"/>
</dbReference>
<dbReference type="AlphaFoldDB" id="A0AA48KQU0"/>
<dbReference type="Pfam" id="PF00015">
    <property type="entry name" value="MCPsignal"/>
    <property type="match status" value="1"/>
</dbReference>
<gene>
    <name evidence="9" type="ORF">MACH26_02800</name>
</gene>
<evidence type="ECO:0000256" key="3">
    <source>
        <dbReference type="ARBA" id="ARBA00029447"/>
    </source>
</evidence>
<dbReference type="KEGG" id="pmaw:MACH26_02800"/>
<dbReference type="InterPro" id="IPR004089">
    <property type="entry name" value="MCPsignal_dom"/>
</dbReference>
<comment type="subcellular location">
    <subcellularLocation>
        <location evidence="1">Membrane</location>
    </subcellularLocation>
</comment>
<organism evidence="9 10">
    <name type="scientific">Planctobacterium marinum</name>
    <dbReference type="NCBI Taxonomy" id="1631968"/>
    <lineage>
        <taxon>Bacteria</taxon>
        <taxon>Pseudomonadati</taxon>
        <taxon>Pseudomonadota</taxon>
        <taxon>Gammaproteobacteria</taxon>
        <taxon>Alteromonadales</taxon>
        <taxon>Alteromonadaceae</taxon>
        <taxon>Planctobacterium</taxon>
    </lineage>
</organism>
<dbReference type="FunFam" id="1.10.287.950:FF:000001">
    <property type="entry name" value="Methyl-accepting chemotaxis sensory transducer"/>
    <property type="match status" value="1"/>
</dbReference>
<feature type="transmembrane region" description="Helical" evidence="7">
    <location>
        <begin position="172"/>
        <end position="191"/>
    </location>
</feature>
<dbReference type="PROSITE" id="PS50111">
    <property type="entry name" value="CHEMOTAXIS_TRANSDUC_2"/>
    <property type="match status" value="1"/>
</dbReference>
<reference evidence="9" key="1">
    <citation type="submission" date="2023-01" db="EMBL/GenBank/DDBJ databases">
        <title>Complete genome sequence of Planctobacterium marinum strain Dej080120_11.</title>
        <authorList>
            <person name="Ueki S."/>
            <person name="Maruyama F."/>
        </authorList>
    </citation>
    <scope>NUCLEOTIDE SEQUENCE</scope>
    <source>
        <strain evidence="9">Dej080120_11</strain>
    </source>
</reference>
<keyword evidence="7" id="KW-0472">Membrane</keyword>
<dbReference type="SMART" id="SM00283">
    <property type="entry name" value="MA"/>
    <property type="match status" value="1"/>
</dbReference>
<keyword evidence="10" id="KW-1185">Reference proteome</keyword>
<dbReference type="GO" id="GO:0004888">
    <property type="term" value="F:transmembrane signaling receptor activity"/>
    <property type="evidence" value="ECO:0007669"/>
    <property type="project" value="InterPro"/>
</dbReference>
<feature type="transmembrane region" description="Helical" evidence="7">
    <location>
        <begin position="31"/>
        <end position="47"/>
    </location>
</feature>
<keyword evidence="7" id="KW-1133">Transmembrane helix</keyword>
<keyword evidence="5" id="KW-0175">Coiled coil</keyword>
<evidence type="ECO:0000259" key="8">
    <source>
        <dbReference type="PROSITE" id="PS50111"/>
    </source>
</evidence>
<dbReference type="InterPro" id="IPR004090">
    <property type="entry name" value="Chemotax_Me-accpt_rcpt"/>
</dbReference>
<comment type="similarity">
    <text evidence="3">Belongs to the methyl-accepting chemotaxis (MCP) protein family.</text>
</comment>